<keyword evidence="10" id="KW-1185">Reference proteome</keyword>
<evidence type="ECO:0000256" key="1">
    <source>
        <dbReference type="ARBA" id="ARBA00001941"/>
    </source>
</evidence>
<dbReference type="InterPro" id="IPR050072">
    <property type="entry name" value="Peptidase_M20A"/>
</dbReference>
<feature type="domain" description="Peptidase M20 dimerisation" evidence="8">
    <location>
        <begin position="201"/>
        <end position="311"/>
    </location>
</feature>
<dbReference type="Pfam" id="PF01546">
    <property type="entry name" value="Peptidase_M20"/>
    <property type="match status" value="1"/>
</dbReference>
<dbReference type="Gene3D" id="3.40.630.10">
    <property type="entry name" value="Zn peptidases"/>
    <property type="match status" value="1"/>
</dbReference>
<dbReference type="SUPFAM" id="SSF55031">
    <property type="entry name" value="Bacterial exopeptidase dimerisation domain"/>
    <property type="match status" value="1"/>
</dbReference>
<keyword evidence="5" id="KW-0378">Hydrolase</keyword>
<evidence type="ECO:0000256" key="7">
    <source>
        <dbReference type="ARBA" id="ARBA00023285"/>
    </source>
</evidence>
<evidence type="ECO:0000256" key="4">
    <source>
        <dbReference type="ARBA" id="ARBA00022723"/>
    </source>
</evidence>
<comment type="cofactor">
    <cofactor evidence="1">
        <name>Co(2+)</name>
        <dbReference type="ChEBI" id="CHEBI:48828"/>
    </cofactor>
</comment>
<reference evidence="10" key="1">
    <citation type="submission" date="2016-10" db="EMBL/GenBank/DDBJ databases">
        <authorList>
            <person name="Varghese N."/>
            <person name="Submissions S."/>
        </authorList>
    </citation>
    <scope>NUCLEOTIDE SEQUENCE [LARGE SCALE GENOMIC DNA]</scope>
    <source>
        <strain evidence="10">DC30,IBRC 10041,KCTC 4046</strain>
    </source>
</reference>
<evidence type="ECO:0000313" key="10">
    <source>
        <dbReference type="Proteomes" id="UP000199079"/>
    </source>
</evidence>
<sequence>MRSFASVYGEDLERFTEELLRFRSTSGQELAAQNWFEDRLADLGFETYRWDVDAEALATIDSFPAAAEIDAADRPGVAGVLEFGDPDAGPTVVLNGHVDVVPVDESSWETDPFEPHWEDGTLTARGAADMKTNLALLVFVAKWLHDEHRDDLDGRLVVESVTGEEEGGIAAPAAALSNPYPFERDAAIVTEPTDFDVVTATAGVLMKELTVHGRSAHAATRWRGESALVHFERIHRALRDLEAERHDRLEHPLYDYPINCPMNVGTAQVGDWVSNVPATATAQFRIGFLPGETLAEVEREYEDRLEAVVAENEWLSAHPPSFERRSIHFEPSEQDPDAPIVRAMQSALGEAGYEDVDPVGKTYSSDSRFYIEAGIPTVIFGPGTIDQAHFPNESIEWDDVLAAGDVIASACRRFLAGET</sequence>
<evidence type="ECO:0000256" key="6">
    <source>
        <dbReference type="ARBA" id="ARBA00022833"/>
    </source>
</evidence>
<evidence type="ECO:0000259" key="8">
    <source>
        <dbReference type="Pfam" id="PF07687"/>
    </source>
</evidence>
<dbReference type="SUPFAM" id="SSF53187">
    <property type="entry name" value="Zn-dependent exopeptidases"/>
    <property type="match status" value="1"/>
</dbReference>
<dbReference type="InterPro" id="IPR010182">
    <property type="entry name" value="ArgE/DapE"/>
</dbReference>
<dbReference type="PANTHER" id="PTHR43808">
    <property type="entry name" value="ACETYLORNITHINE DEACETYLASE"/>
    <property type="match status" value="1"/>
</dbReference>
<dbReference type="EMBL" id="FNPC01000001">
    <property type="protein sequence ID" value="SDX81767.1"/>
    <property type="molecule type" value="Genomic_DNA"/>
</dbReference>
<evidence type="ECO:0000256" key="2">
    <source>
        <dbReference type="ARBA" id="ARBA00001947"/>
    </source>
</evidence>
<dbReference type="RefSeq" id="WP_256335634.1">
    <property type="nucleotide sequence ID" value="NZ_FNPC01000001.1"/>
</dbReference>
<gene>
    <name evidence="9" type="ORF">SAMN05216564_101582</name>
</gene>
<dbReference type="InterPro" id="IPR036264">
    <property type="entry name" value="Bact_exopeptidase_dim_dom"/>
</dbReference>
<dbReference type="InterPro" id="IPR002933">
    <property type="entry name" value="Peptidase_M20"/>
</dbReference>
<evidence type="ECO:0000313" key="9">
    <source>
        <dbReference type="EMBL" id="SDX81767.1"/>
    </source>
</evidence>
<keyword evidence="4" id="KW-0479">Metal-binding</keyword>
<comment type="similarity">
    <text evidence="3">Belongs to the peptidase M20A family.</text>
</comment>
<organism evidence="9 10">
    <name type="scientific">Halopenitus persicus</name>
    <dbReference type="NCBI Taxonomy" id="1048396"/>
    <lineage>
        <taxon>Archaea</taxon>
        <taxon>Methanobacteriati</taxon>
        <taxon>Methanobacteriota</taxon>
        <taxon>Stenosarchaea group</taxon>
        <taxon>Halobacteria</taxon>
        <taxon>Halobacteriales</taxon>
        <taxon>Haloferacaceae</taxon>
        <taxon>Halopenitus</taxon>
    </lineage>
</organism>
<dbReference type="InterPro" id="IPR011650">
    <property type="entry name" value="Peptidase_M20_dimer"/>
</dbReference>
<dbReference type="NCBIfam" id="TIGR01910">
    <property type="entry name" value="DapE-ArgE"/>
    <property type="match status" value="1"/>
</dbReference>
<evidence type="ECO:0000256" key="5">
    <source>
        <dbReference type="ARBA" id="ARBA00022801"/>
    </source>
</evidence>
<dbReference type="GO" id="GO:0016787">
    <property type="term" value="F:hydrolase activity"/>
    <property type="evidence" value="ECO:0007669"/>
    <property type="project" value="UniProtKB-KW"/>
</dbReference>
<dbReference type="PANTHER" id="PTHR43808:SF25">
    <property type="entry name" value="PEPTIDASE M20 DIMERISATION DOMAIN-CONTAINING PROTEIN"/>
    <property type="match status" value="1"/>
</dbReference>
<keyword evidence="6" id="KW-0862">Zinc</keyword>
<dbReference type="Proteomes" id="UP000199079">
    <property type="component" value="Unassembled WGS sequence"/>
</dbReference>
<protein>
    <submittedName>
        <fullName evidence="9">Acetylornithine deacetylase</fullName>
    </submittedName>
</protein>
<evidence type="ECO:0000256" key="3">
    <source>
        <dbReference type="ARBA" id="ARBA00006247"/>
    </source>
</evidence>
<accession>A0A1H3ET73</accession>
<dbReference type="AlphaFoldDB" id="A0A1H3ET73"/>
<keyword evidence="7" id="KW-0170">Cobalt</keyword>
<dbReference type="Gene3D" id="3.30.70.360">
    <property type="match status" value="1"/>
</dbReference>
<name>A0A1H3ET73_9EURY</name>
<dbReference type="GO" id="GO:0046872">
    <property type="term" value="F:metal ion binding"/>
    <property type="evidence" value="ECO:0007669"/>
    <property type="project" value="UniProtKB-KW"/>
</dbReference>
<comment type="cofactor">
    <cofactor evidence="2">
        <name>Zn(2+)</name>
        <dbReference type="ChEBI" id="CHEBI:29105"/>
    </cofactor>
</comment>
<dbReference type="Pfam" id="PF07687">
    <property type="entry name" value="M20_dimer"/>
    <property type="match status" value="1"/>
</dbReference>
<proteinExistence type="inferred from homology"/>